<keyword evidence="3" id="KW-1185">Reference proteome</keyword>
<feature type="region of interest" description="Disordered" evidence="1">
    <location>
        <begin position="204"/>
        <end position="223"/>
    </location>
</feature>
<sequence>MYEEEEDDLPHHYRYHGAHLHSHPSDFNSPEFSDYLTNNLHVRTALEGALRNSYASQAVTQTAQHASQVPSSYPNVASLMNAHMNYQAQMMSDSHPPPYGMPHIMPTMPITIPPPTAYLPQHQFQNFDPQLGATQSIANRRLYPNQCQAESAMKLQQSAAVKSPSPDTSKPSRGKSMPVEIKSESPALQSIEQSQAAKVCRSFEQRSQLSKRPEPVDFNSTDSSITAGVSCDKTYIPQVNIQDSDTEFNPFATATPQDDGIFNENLGFPNDPLMGMLMAGNDAINAPASFDSSLDTSYAGTPARKLDLATKTHVGGLDSTVGGGIAPAQLESAAVKKDLDVISGVPNRLKSVATAITRTSATGTPAIAPDKWNEWIEQGELDGVPQ</sequence>
<proteinExistence type="predicted"/>
<evidence type="ECO:0000256" key="1">
    <source>
        <dbReference type="SAM" id="MobiDB-lite"/>
    </source>
</evidence>
<evidence type="ECO:0000313" key="3">
    <source>
        <dbReference type="Proteomes" id="UP000091956"/>
    </source>
</evidence>
<gene>
    <name evidence="2" type="ORF">VE01_08428</name>
</gene>
<dbReference type="Proteomes" id="UP000091956">
    <property type="component" value="Unassembled WGS sequence"/>
</dbReference>
<feature type="region of interest" description="Disordered" evidence="1">
    <location>
        <begin position="151"/>
        <end position="180"/>
    </location>
</feature>
<name>A0A1B8GBR3_9PEZI</name>
<dbReference type="GeneID" id="28841814"/>
<reference evidence="2 3" key="1">
    <citation type="submission" date="2016-03" db="EMBL/GenBank/DDBJ databases">
        <title>Comparative genomics of Pseudogymnoascus destructans, the fungus causing white-nose syndrome of bats.</title>
        <authorList>
            <person name="Palmer J.M."/>
            <person name="Drees K.P."/>
            <person name="Foster J.T."/>
            <person name="Lindner D.L."/>
        </authorList>
    </citation>
    <scope>NUCLEOTIDE SEQUENCE [LARGE SCALE GENOMIC DNA]</scope>
    <source>
        <strain evidence="2 3">UAMH 10579</strain>
    </source>
</reference>
<feature type="compositionally biased region" description="Polar residues" evidence="1">
    <location>
        <begin position="151"/>
        <end position="171"/>
    </location>
</feature>
<evidence type="ECO:0000313" key="2">
    <source>
        <dbReference type="EMBL" id="OBT93285.2"/>
    </source>
</evidence>
<dbReference type="STRING" id="342668.A0A1B8GBR3"/>
<dbReference type="RefSeq" id="XP_059319398.1">
    <property type="nucleotide sequence ID" value="XM_059463960.1"/>
</dbReference>
<dbReference type="AlphaFoldDB" id="A0A1B8GBR3"/>
<accession>A0A1B8GBR3</accession>
<reference evidence="3" key="2">
    <citation type="journal article" date="2018" name="Nat. Commun.">
        <title>Extreme sensitivity to ultraviolet light in the fungal pathogen causing white-nose syndrome of bats.</title>
        <authorList>
            <person name="Palmer J.M."/>
            <person name="Drees K.P."/>
            <person name="Foster J.T."/>
            <person name="Lindner D.L."/>
        </authorList>
    </citation>
    <scope>NUCLEOTIDE SEQUENCE [LARGE SCALE GENOMIC DNA]</scope>
    <source>
        <strain evidence="3">UAMH 10579</strain>
    </source>
</reference>
<organism evidence="2 3">
    <name type="scientific">Pseudogymnoascus verrucosus</name>
    <dbReference type="NCBI Taxonomy" id="342668"/>
    <lineage>
        <taxon>Eukaryota</taxon>
        <taxon>Fungi</taxon>
        <taxon>Dikarya</taxon>
        <taxon>Ascomycota</taxon>
        <taxon>Pezizomycotina</taxon>
        <taxon>Leotiomycetes</taxon>
        <taxon>Thelebolales</taxon>
        <taxon>Thelebolaceae</taxon>
        <taxon>Pseudogymnoascus</taxon>
    </lineage>
</organism>
<protein>
    <submittedName>
        <fullName evidence="2">Uncharacterized protein</fullName>
    </submittedName>
</protein>
<dbReference type="EMBL" id="KV460255">
    <property type="protein sequence ID" value="OBT93285.2"/>
    <property type="molecule type" value="Genomic_DNA"/>
</dbReference>